<reference evidence="3" key="1">
    <citation type="journal article" date="2014" name="Int. J. Syst. Evol. Microbiol.">
        <title>Complete genome sequence of Corynebacterium casei LMG S-19264T (=DSM 44701T), isolated from a smear-ripened cheese.</title>
        <authorList>
            <consortium name="US DOE Joint Genome Institute (JGI-PGF)"/>
            <person name="Walter F."/>
            <person name="Albersmeier A."/>
            <person name="Kalinowski J."/>
            <person name="Ruckert C."/>
        </authorList>
    </citation>
    <scope>NUCLEOTIDE SEQUENCE</scope>
    <source>
        <strain evidence="3">JCM 3090</strain>
    </source>
</reference>
<dbReference type="GO" id="GO:0006355">
    <property type="term" value="P:regulation of DNA-templated transcription"/>
    <property type="evidence" value="ECO:0007669"/>
    <property type="project" value="InterPro"/>
</dbReference>
<evidence type="ECO:0000313" key="4">
    <source>
        <dbReference type="Proteomes" id="UP000649739"/>
    </source>
</evidence>
<sequence length="48" mass="5243">MAAVTIRNVPDDVYHALAGRAARSGRSLQEYPIHEPAGLLTDRDANRP</sequence>
<comment type="caution">
    <text evidence="3">The sequence shown here is derived from an EMBL/GenBank/DDBJ whole genome shotgun (WGS) entry which is preliminary data.</text>
</comment>
<name>A0A8J3B9H0_9ACTN</name>
<dbReference type="Pfam" id="PF22513">
    <property type="entry name" value="FitA-like_RHH"/>
    <property type="match status" value="1"/>
</dbReference>
<evidence type="ECO:0000256" key="1">
    <source>
        <dbReference type="SAM" id="MobiDB-lite"/>
    </source>
</evidence>
<organism evidence="3 4">
    <name type="scientific">Pilimelia anulata</name>
    <dbReference type="NCBI Taxonomy" id="53371"/>
    <lineage>
        <taxon>Bacteria</taxon>
        <taxon>Bacillati</taxon>
        <taxon>Actinomycetota</taxon>
        <taxon>Actinomycetes</taxon>
        <taxon>Micromonosporales</taxon>
        <taxon>Micromonosporaceae</taxon>
        <taxon>Pilimelia</taxon>
    </lineage>
</organism>
<dbReference type="Proteomes" id="UP000649739">
    <property type="component" value="Unassembled WGS sequence"/>
</dbReference>
<dbReference type="InterPro" id="IPR053853">
    <property type="entry name" value="FitA-like_RHH"/>
</dbReference>
<dbReference type="EMBL" id="BMQB01000006">
    <property type="protein sequence ID" value="GGJ97598.1"/>
    <property type="molecule type" value="Genomic_DNA"/>
</dbReference>
<feature type="domain" description="Antitoxin FitA-like ribbon-helix-helix" evidence="2">
    <location>
        <begin position="2"/>
        <end position="30"/>
    </location>
</feature>
<dbReference type="AlphaFoldDB" id="A0A8J3B9H0"/>
<keyword evidence="4" id="KW-1185">Reference proteome</keyword>
<protein>
    <recommendedName>
        <fullName evidence="2">Antitoxin FitA-like ribbon-helix-helix domain-containing protein</fullName>
    </recommendedName>
</protein>
<dbReference type="SUPFAM" id="SSF47598">
    <property type="entry name" value="Ribbon-helix-helix"/>
    <property type="match status" value="1"/>
</dbReference>
<evidence type="ECO:0000259" key="2">
    <source>
        <dbReference type="Pfam" id="PF22513"/>
    </source>
</evidence>
<reference evidence="3" key="2">
    <citation type="submission" date="2020-09" db="EMBL/GenBank/DDBJ databases">
        <authorList>
            <person name="Sun Q."/>
            <person name="Ohkuma M."/>
        </authorList>
    </citation>
    <scope>NUCLEOTIDE SEQUENCE</scope>
    <source>
        <strain evidence="3">JCM 3090</strain>
    </source>
</reference>
<gene>
    <name evidence="3" type="ORF">GCM10010123_29500</name>
</gene>
<proteinExistence type="predicted"/>
<accession>A0A8J3B9H0</accession>
<feature type="region of interest" description="Disordered" evidence="1">
    <location>
        <begin position="24"/>
        <end position="48"/>
    </location>
</feature>
<evidence type="ECO:0000313" key="3">
    <source>
        <dbReference type="EMBL" id="GGJ97598.1"/>
    </source>
</evidence>
<dbReference type="InterPro" id="IPR010985">
    <property type="entry name" value="Ribbon_hlx_hlx"/>
</dbReference>